<dbReference type="GO" id="GO:0008270">
    <property type="term" value="F:zinc ion binding"/>
    <property type="evidence" value="ECO:0007669"/>
    <property type="project" value="UniProtKB-KW"/>
</dbReference>
<dbReference type="PANTHER" id="PTHR24393">
    <property type="entry name" value="ZINC FINGER PROTEIN"/>
    <property type="match status" value="1"/>
</dbReference>
<feature type="compositionally biased region" description="Low complexity" evidence="7">
    <location>
        <begin position="182"/>
        <end position="223"/>
    </location>
</feature>
<feature type="compositionally biased region" description="Low complexity" evidence="7">
    <location>
        <begin position="236"/>
        <end position="256"/>
    </location>
</feature>
<feature type="compositionally biased region" description="Polar residues" evidence="7">
    <location>
        <begin position="881"/>
        <end position="895"/>
    </location>
</feature>
<evidence type="ECO:0000256" key="1">
    <source>
        <dbReference type="ARBA" id="ARBA00022723"/>
    </source>
</evidence>
<dbReference type="GO" id="GO:0001228">
    <property type="term" value="F:DNA-binding transcription activator activity, RNA polymerase II-specific"/>
    <property type="evidence" value="ECO:0007669"/>
    <property type="project" value="TreeGrafter"/>
</dbReference>
<evidence type="ECO:0000313" key="9">
    <source>
        <dbReference type="EnsemblMetazoa" id="SCAU003158-PB"/>
    </source>
</evidence>
<dbReference type="EnsemblMetazoa" id="SCAU003158-RB">
    <property type="protein sequence ID" value="SCAU003158-PB"/>
    <property type="gene ID" value="SCAU003158"/>
</dbReference>
<feature type="compositionally biased region" description="Low complexity" evidence="7">
    <location>
        <begin position="608"/>
        <end position="630"/>
    </location>
</feature>
<feature type="region of interest" description="Disordered" evidence="7">
    <location>
        <begin position="1109"/>
        <end position="1132"/>
    </location>
</feature>
<feature type="compositionally biased region" description="Polar residues" evidence="7">
    <location>
        <begin position="268"/>
        <end position="303"/>
    </location>
</feature>
<dbReference type="EnsemblMetazoa" id="SCAU003158-RA">
    <property type="protein sequence ID" value="SCAU003158-PA"/>
    <property type="gene ID" value="SCAU003158"/>
</dbReference>
<feature type="region of interest" description="Disordered" evidence="7">
    <location>
        <begin position="909"/>
        <end position="1003"/>
    </location>
</feature>
<dbReference type="Proteomes" id="UP000095300">
    <property type="component" value="Unassembled WGS sequence"/>
</dbReference>
<feature type="compositionally biased region" description="Polar residues" evidence="7">
    <location>
        <begin position="429"/>
        <end position="439"/>
    </location>
</feature>
<dbReference type="GO" id="GO:0005634">
    <property type="term" value="C:nucleus"/>
    <property type="evidence" value="ECO:0007669"/>
    <property type="project" value="TreeGrafter"/>
</dbReference>
<dbReference type="KEGG" id="scac:106082347"/>
<evidence type="ECO:0000259" key="8">
    <source>
        <dbReference type="PROSITE" id="PS50157"/>
    </source>
</evidence>
<feature type="region of interest" description="Disordered" evidence="7">
    <location>
        <begin position="602"/>
        <end position="631"/>
    </location>
</feature>
<reference evidence="9" key="2">
    <citation type="submission" date="2020-05" db="UniProtKB">
        <authorList>
            <consortium name="EnsemblMetazoa"/>
        </authorList>
    </citation>
    <scope>IDENTIFICATION</scope>
    <source>
        <strain evidence="9">USDA</strain>
    </source>
</reference>
<feature type="compositionally biased region" description="Polar residues" evidence="7">
    <location>
        <begin position="909"/>
        <end position="928"/>
    </location>
</feature>
<evidence type="ECO:0000313" key="10">
    <source>
        <dbReference type="Proteomes" id="UP000095300"/>
    </source>
</evidence>
<evidence type="ECO:0000256" key="5">
    <source>
        <dbReference type="ARBA" id="ARBA00023242"/>
    </source>
</evidence>
<dbReference type="PROSITE" id="PS00028">
    <property type="entry name" value="ZINC_FINGER_C2H2_1"/>
    <property type="match status" value="2"/>
</dbReference>
<dbReference type="InterPro" id="IPR036236">
    <property type="entry name" value="Znf_C2H2_sf"/>
</dbReference>
<feature type="compositionally biased region" description="Polar residues" evidence="7">
    <location>
        <begin position="224"/>
        <end position="235"/>
    </location>
</feature>
<dbReference type="SMART" id="SM00355">
    <property type="entry name" value="ZnF_C2H2"/>
    <property type="match status" value="6"/>
</dbReference>
<feature type="region of interest" description="Disordered" evidence="7">
    <location>
        <begin position="409"/>
        <end position="439"/>
    </location>
</feature>
<protein>
    <recommendedName>
        <fullName evidence="8">C2H2-type domain-containing protein</fullName>
    </recommendedName>
</protein>
<feature type="compositionally biased region" description="Low complexity" evidence="7">
    <location>
        <begin position="848"/>
        <end position="865"/>
    </location>
</feature>
<keyword evidence="3 6" id="KW-0863">Zinc-finger</keyword>
<evidence type="ECO:0000256" key="4">
    <source>
        <dbReference type="ARBA" id="ARBA00022833"/>
    </source>
</evidence>
<feature type="domain" description="C2H2-type" evidence="8">
    <location>
        <begin position="375"/>
        <end position="403"/>
    </location>
</feature>
<evidence type="ECO:0000256" key="6">
    <source>
        <dbReference type="PROSITE-ProRule" id="PRU00042"/>
    </source>
</evidence>
<dbReference type="Gene3D" id="3.30.160.60">
    <property type="entry name" value="Classic Zinc Finger"/>
    <property type="match status" value="2"/>
</dbReference>
<keyword evidence="5" id="KW-0539">Nucleus</keyword>
<reference evidence="10" key="1">
    <citation type="submission" date="2015-05" db="EMBL/GenBank/DDBJ databases">
        <authorList>
            <person name="Wilson R.K."/>
            <person name="Warren W.C."/>
            <person name="Olafson P."/>
        </authorList>
    </citation>
    <scope>NUCLEOTIDE SEQUENCE [LARGE SCALE GENOMIC DNA]</scope>
    <source>
        <strain evidence="10">USDA</strain>
    </source>
</reference>
<dbReference type="VEuPathDB" id="VectorBase:SCAU003158"/>
<keyword evidence="2" id="KW-0677">Repeat</keyword>
<dbReference type="OrthoDB" id="654211at2759"/>
<feature type="region of interest" description="Disordered" evidence="7">
    <location>
        <begin position="822"/>
        <end position="895"/>
    </location>
</feature>
<accession>A0A1I8NYD1</accession>
<organism evidence="9 10">
    <name type="scientific">Stomoxys calcitrans</name>
    <name type="common">Stable fly</name>
    <name type="synonym">Conops calcitrans</name>
    <dbReference type="NCBI Taxonomy" id="35570"/>
    <lineage>
        <taxon>Eukaryota</taxon>
        <taxon>Metazoa</taxon>
        <taxon>Ecdysozoa</taxon>
        <taxon>Arthropoda</taxon>
        <taxon>Hexapoda</taxon>
        <taxon>Insecta</taxon>
        <taxon>Pterygota</taxon>
        <taxon>Neoptera</taxon>
        <taxon>Endopterygota</taxon>
        <taxon>Diptera</taxon>
        <taxon>Brachycera</taxon>
        <taxon>Muscomorpha</taxon>
        <taxon>Muscoidea</taxon>
        <taxon>Muscidae</taxon>
        <taxon>Stomoxys</taxon>
    </lineage>
</organism>
<feature type="domain" description="C2H2-type" evidence="8">
    <location>
        <begin position="347"/>
        <end position="374"/>
    </location>
</feature>
<dbReference type="STRING" id="35570.A0A1I8NYD1"/>
<feature type="region of interest" description="Disordered" evidence="7">
    <location>
        <begin position="182"/>
        <end position="343"/>
    </location>
</feature>
<dbReference type="PROSITE" id="PS50157">
    <property type="entry name" value="ZINC_FINGER_C2H2_2"/>
    <property type="match status" value="2"/>
</dbReference>
<dbReference type="SUPFAM" id="SSF57667">
    <property type="entry name" value="beta-beta-alpha zinc fingers"/>
    <property type="match status" value="2"/>
</dbReference>
<dbReference type="GO" id="GO:0000978">
    <property type="term" value="F:RNA polymerase II cis-regulatory region sequence-specific DNA binding"/>
    <property type="evidence" value="ECO:0007669"/>
    <property type="project" value="TreeGrafter"/>
</dbReference>
<gene>
    <name evidence="9" type="primary">106082347</name>
</gene>
<name>A0A1I8NYD1_STOCA</name>
<feature type="compositionally biased region" description="Low complexity" evidence="7">
    <location>
        <begin position="304"/>
        <end position="316"/>
    </location>
</feature>
<feature type="compositionally biased region" description="Low complexity" evidence="7">
    <location>
        <begin position="949"/>
        <end position="999"/>
    </location>
</feature>
<dbReference type="InterPro" id="IPR013087">
    <property type="entry name" value="Znf_C2H2_type"/>
</dbReference>
<keyword evidence="10" id="KW-1185">Reference proteome</keyword>
<evidence type="ECO:0000256" key="7">
    <source>
        <dbReference type="SAM" id="MobiDB-lite"/>
    </source>
</evidence>
<dbReference type="PANTHER" id="PTHR24393:SF34">
    <property type="entry name" value="PR_SET DOMAIN 13"/>
    <property type="match status" value="1"/>
</dbReference>
<sequence>MATVIPPTSNVEAAYEDMFKEITRKLYGEETGNGLHTLGTPVAQVATTGPTAAPEGEQRSFTNLQIDRSTQPTIEYEHNTGNVVGSAAAGSATSAAASAAAVIAAATNQQNATNVVIQQQPEGSVVVTTTTSTGGNFKSEDHLSTAFGLAALMQQNGFATTTGTILSSQAINKVITTAAGSQQPQQQQLSGDQQQQQQQQAWNEGAQDQQQQQQQTQPAPTTQIVQWTTTPSGKLQSYSTTTAQPQQTQQQQQVSTPKSKNKNRNEHNSTPSSNAAEVIYTSPTATSGNNNMSQQQTPQNSANTSSSSTTSTSSSGGSSGGGSRKKSHHNQNNQNNNNGQPLVQKRYACTHCPYSTDRRDLYTRHENIHKDEKPFQCYACLKQFNRADHVKKHFLRMHREMQYDINKTRRHVPSSNSAGGGHHHGGGRSNVTITAVNTSPSDLHNDGNAIEQKPIIFQTQANVNLEQAFLEQQRQPTSSSLSIAETIEAVATATDVPLPQLKQEKNDDGTLVGGQVVASVKPKREKRFTCCYCPWSGADKWGLKRHLNTHTKPFVCLLCDYKAARSERLATHVLKVHNKRACNKCSFLGDSLEEFQQHLNEVHPTAPSSRNTNSSSNTNTTTTNNNSTNNLNVLRTIGNTLGNNNQLNQFQNNNFSVNNVSTTTNGNSVTIYTTTTTDNQGGNITAGGPLQEIIVNPTSMVGWRLSANGSLIPPHDLLTGGLPNAATQKRGSERLFQYLEADGSDPEDYARLLKMDAISRNTASVAQDFHKAGGVQELKLPANHQLLFNNKLPSQWTTKEAAALLQSLSNANNLSYVYQQQQRSKYAHHQNGLMRQRQHSLGDDSENTPSSDTSTTTLSDDLSPLKMERSNGHNHSHSHSLQMTPSGEQKKSGSSAAFLHKSYDLQDSGLSNSSSVIHATDNSSNSSGHHYHDDQENQEQLIRSSPAYKNNNNNNNYYNNNNNNNNSNYNNNLNKIKSSNRNTNSNNNNNNNHIQQQQQHQHRLDLHNKENNNNATFLTQMEFQNLNKIGTQFQNYVKDIISKYYAAETPVMFPNMPTPTATAQQSQQRLANQVSPKRKRLMSETEEYIEYLKNKEDITLTITPKLIANNQQQQQQQHHCKPQSPLKRERDLASDSYRRLSPKKTVITSTPHQQKANKKSLNQLATLLPLLADAASQQQYLTAPLDFSKKPTQQPIAEVKQEVVKEEFTGITIIKEEPQDPIESQTAEIAYANFAPPPPPAATTPPPLNCSLMYDKRSSRKQAQPKKMRQPPDVVVAALRDKYLNRMVDHKLSCADCVKMKRSSMLVFNYHTKASLCLHRLWKHAQKPMKCRICGDKFGKRCSYILHIIRRHNDMKGTEKLLSPQS</sequence>
<proteinExistence type="predicted"/>
<evidence type="ECO:0000256" key="2">
    <source>
        <dbReference type="ARBA" id="ARBA00022737"/>
    </source>
</evidence>
<keyword evidence="1" id="KW-0479">Metal-binding</keyword>
<keyword evidence="4" id="KW-0862">Zinc</keyword>
<evidence type="ECO:0000256" key="3">
    <source>
        <dbReference type="ARBA" id="ARBA00022771"/>
    </source>
</evidence>